<dbReference type="Proteomes" id="UP001153050">
    <property type="component" value="Unassembled WGS sequence"/>
</dbReference>
<sequence>MRIYLAKANTQRRVNSQWSKERSSYLMAQKAKVRLRLMRLY</sequence>
<name>A0ABN8JTS1_9HYPH</name>
<accession>A0ABN8JTS1</accession>
<keyword evidence="2" id="KW-1185">Reference proteome</keyword>
<organism evidence="1 2">
    <name type="scientific">Mesorhizobium escarrei</name>
    <dbReference type="NCBI Taxonomy" id="666018"/>
    <lineage>
        <taxon>Bacteria</taxon>
        <taxon>Pseudomonadati</taxon>
        <taxon>Pseudomonadota</taxon>
        <taxon>Alphaproteobacteria</taxon>
        <taxon>Hyphomicrobiales</taxon>
        <taxon>Phyllobacteriaceae</taxon>
        <taxon>Mesorhizobium</taxon>
    </lineage>
</organism>
<dbReference type="EMBL" id="CAKXZT010000116">
    <property type="protein sequence ID" value="CAH2399426.1"/>
    <property type="molecule type" value="Genomic_DNA"/>
</dbReference>
<comment type="caution">
    <text evidence="1">The sequence shown here is derived from an EMBL/GenBank/DDBJ whole genome shotgun (WGS) entry which is preliminary data.</text>
</comment>
<evidence type="ECO:0000313" key="1">
    <source>
        <dbReference type="EMBL" id="CAH2399426.1"/>
    </source>
</evidence>
<protein>
    <submittedName>
        <fullName evidence="1">Uncharacterized protein</fullName>
    </submittedName>
</protein>
<evidence type="ECO:0000313" key="2">
    <source>
        <dbReference type="Proteomes" id="UP001153050"/>
    </source>
</evidence>
<gene>
    <name evidence="1" type="ORF">MES5069_220157</name>
</gene>
<proteinExistence type="predicted"/>
<reference evidence="1 2" key="1">
    <citation type="submission" date="2022-03" db="EMBL/GenBank/DDBJ databases">
        <authorList>
            <person name="Brunel B."/>
        </authorList>
    </citation>
    <scope>NUCLEOTIDE SEQUENCE [LARGE SCALE GENOMIC DNA]</scope>
    <source>
        <strain evidence="1">STM5069sample</strain>
    </source>
</reference>